<reference evidence="2" key="1">
    <citation type="submission" date="2016-10" db="EMBL/GenBank/DDBJ databases">
        <authorList>
            <person name="Benchimol M."/>
            <person name="Almeida L.G."/>
            <person name="Vasconcelos A.T."/>
            <person name="Perreira-Neves A."/>
            <person name="Rosa I.A."/>
            <person name="Tasca T."/>
            <person name="Bogo M.R."/>
            <person name="de Souza W."/>
        </authorList>
    </citation>
    <scope>NUCLEOTIDE SEQUENCE [LARGE SCALE GENOMIC DNA]</scope>
    <source>
        <strain evidence="2">K</strain>
    </source>
</reference>
<dbReference type="AlphaFoldDB" id="A0A1J4KI34"/>
<dbReference type="RefSeq" id="XP_068362454.1">
    <property type="nucleotide sequence ID" value="XM_068502197.1"/>
</dbReference>
<organism evidence="2 3">
    <name type="scientific">Tritrichomonas foetus</name>
    <dbReference type="NCBI Taxonomy" id="1144522"/>
    <lineage>
        <taxon>Eukaryota</taxon>
        <taxon>Metamonada</taxon>
        <taxon>Parabasalia</taxon>
        <taxon>Tritrichomonadida</taxon>
        <taxon>Tritrichomonadidae</taxon>
        <taxon>Tritrichomonas</taxon>
    </lineage>
</organism>
<accession>A0A1J4KI34</accession>
<dbReference type="GeneID" id="94836901"/>
<evidence type="ECO:0000313" key="2">
    <source>
        <dbReference type="EMBL" id="OHT09318.1"/>
    </source>
</evidence>
<evidence type="ECO:0000256" key="1">
    <source>
        <dbReference type="SAM" id="Coils"/>
    </source>
</evidence>
<keyword evidence="1" id="KW-0175">Coiled coil</keyword>
<proteinExistence type="predicted"/>
<dbReference type="EMBL" id="MLAK01000642">
    <property type="protein sequence ID" value="OHT09318.1"/>
    <property type="molecule type" value="Genomic_DNA"/>
</dbReference>
<gene>
    <name evidence="2" type="ORF">TRFO_21803</name>
</gene>
<dbReference type="VEuPathDB" id="TrichDB:TRFO_21803"/>
<evidence type="ECO:0000313" key="3">
    <source>
        <dbReference type="Proteomes" id="UP000179807"/>
    </source>
</evidence>
<name>A0A1J4KI34_9EUKA</name>
<dbReference type="Proteomes" id="UP000179807">
    <property type="component" value="Unassembled WGS sequence"/>
</dbReference>
<keyword evidence="3" id="KW-1185">Reference proteome</keyword>
<feature type="coiled-coil region" evidence="1">
    <location>
        <begin position="54"/>
        <end position="137"/>
    </location>
</feature>
<comment type="caution">
    <text evidence="2">The sequence shown here is derived from an EMBL/GenBank/DDBJ whole genome shotgun (WGS) entry which is preliminary data.</text>
</comment>
<sequence length="224" mass="26797">MQQNMNAAVDTFLGSTCAPNRSQRRDKNAPQGFLEMHMLINNFDQKLFNLMSTNETLQKENTEYNKRIKRLENELSYLKRILQREKETNRFRDQTMMKLEKALKECEKDNERLHDQNKDLQSDLIRLQNLYQEMRKKRMEVQFKKFELSKQDCTSIEEDLSKRPLSVVSTAEFLIQNEIDPAGSLDHWFSKVLYIKFSFNRRTDREGAQQVGGRVSFFFFFFFS</sequence>
<protein>
    <submittedName>
        <fullName evidence="2">Uncharacterized protein</fullName>
    </submittedName>
</protein>